<dbReference type="EMBL" id="LAZR01038581">
    <property type="protein sequence ID" value="KKL19188.1"/>
    <property type="molecule type" value="Genomic_DNA"/>
</dbReference>
<feature type="region of interest" description="Disordered" evidence="1">
    <location>
        <begin position="1"/>
        <end position="22"/>
    </location>
</feature>
<gene>
    <name evidence="2" type="ORF">LCGC14_2468020</name>
</gene>
<reference evidence="2" key="1">
    <citation type="journal article" date="2015" name="Nature">
        <title>Complex archaea that bridge the gap between prokaryotes and eukaryotes.</title>
        <authorList>
            <person name="Spang A."/>
            <person name="Saw J.H."/>
            <person name="Jorgensen S.L."/>
            <person name="Zaremba-Niedzwiedzka K."/>
            <person name="Martijn J."/>
            <person name="Lind A.E."/>
            <person name="van Eijk R."/>
            <person name="Schleper C."/>
            <person name="Guy L."/>
            <person name="Ettema T.J."/>
        </authorList>
    </citation>
    <scope>NUCLEOTIDE SEQUENCE</scope>
</reference>
<dbReference type="AlphaFoldDB" id="A0A0F9E592"/>
<organism evidence="2">
    <name type="scientific">marine sediment metagenome</name>
    <dbReference type="NCBI Taxonomy" id="412755"/>
    <lineage>
        <taxon>unclassified sequences</taxon>
        <taxon>metagenomes</taxon>
        <taxon>ecological metagenomes</taxon>
    </lineage>
</organism>
<evidence type="ECO:0000313" key="2">
    <source>
        <dbReference type="EMBL" id="KKL19188.1"/>
    </source>
</evidence>
<proteinExistence type="predicted"/>
<accession>A0A0F9E592</accession>
<sequence>MKKEVRDIIGEGSVDIHTISPE</sequence>
<comment type="caution">
    <text evidence="2">The sequence shown here is derived from an EMBL/GenBank/DDBJ whole genome shotgun (WGS) entry which is preliminary data.</text>
</comment>
<name>A0A0F9E592_9ZZZZ</name>
<protein>
    <submittedName>
        <fullName evidence="2">Uncharacterized protein</fullName>
    </submittedName>
</protein>
<feature type="non-terminal residue" evidence="2">
    <location>
        <position position="22"/>
    </location>
</feature>
<evidence type="ECO:0000256" key="1">
    <source>
        <dbReference type="SAM" id="MobiDB-lite"/>
    </source>
</evidence>